<proteinExistence type="inferred from homology"/>
<feature type="transmembrane region" description="Helical" evidence="22">
    <location>
        <begin position="530"/>
        <end position="551"/>
    </location>
</feature>
<dbReference type="InterPro" id="IPR036116">
    <property type="entry name" value="FN3_sf"/>
</dbReference>
<keyword evidence="5" id="KW-0732">Signal</keyword>
<evidence type="ECO:0000256" key="14">
    <source>
        <dbReference type="ARBA" id="ARBA00034111"/>
    </source>
</evidence>
<evidence type="ECO:0000259" key="23">
    <source>
        <dbReference type="PROSITE" id="PS50853"/>
    </source>
</evidence>
<reference evidence="24" key="2">
    <citation type="submission" date="2025-08" db="UniProtKB">
        <authorList>
            <consortium name="Ensembl"/>
        </authorList>
    </citation>
    <scope>IDENTIFICATION</scope>
    <source>
        <strain evidence="24">2N</strain>
    </source>
</reference>
<keyword evidence="3" id="KW-1003">Cell membrane</keyword>
<keyword evidence="25" id="KW-1185">Reference proteome</keyword>
<dbReference type="SMART" id="SM00060">
    <property type="entry name" value="FN3"/>
    <property type="match status" value="4"/>
</dbReference>
<keyword evidence="13" id="KW-0966">Cell projection</keyword>
<dbReference type="PROSITE" id="PS50853">
    <property type="entry name" value="FN3"/>
    <property type="match status" value="3"/>
</dbReference>
<evidence type="ECO:0000256" key="1">
    <source>
        <dbReference type="ARBA" id="ARBA00004251"/>
    </source>
</evidence>
<evidence type="ECO:0000256" key="11">
    <source>
        <dbReference type="ARBA" id="ARBA00023170"/>
    </source>
</evidence>
<dbReference type="OrthoDB" id="9828391at2759"/>
<dbReference type="InterPro" id="IPR013783">
    <property type="entry name" value="Ig-like_fold"/>
</dbReference>
<accession>H0W8Q4</accession>
<protein>
    <recommendedName>
        <fullName evidence="17">Interleukin-31 receptor subunit alpha</fullName>
    </recommendedName>
    <alternativeName>
        <fullName evidence="19">GLM-R</fullName>
    </alternativeName>
    <alternativeName>
        <fullName evidence="20">Gp130-like monocyte receptor</fullName>
    </alternativeName>
    <alternativeName>
        <fullName evidence="18">ZcytoR17</fullName>
    </alternativeName>
</protein>
<keyword evidence="7" id="KW-0391">Immunity</keyword>
<reference evidence="25" key="1">
    <citation type="journal article" date="2011" name="Nature">
        <title>A high-resolution map of human evolutionary constraint using 29 mammals.</title>
        <authorList>
            <person name="Lindblad-Toh K."/>
            <person name="Garber M."/>
            <person name="Zuk O."/>
            <person name="Lin M.F."/>
            <person name="Parker B.J."/>
            <person name="Washietl S."/>
            <person name="Kheradpour P."/>
            <person name="Ernst J."/>
            <person name="Jordan G."/>
            <person name="Mauceli E."/>
            <person name="Ward L.D."/>
            <person name="Lowe C.B."/>
            <person name="Holloway A.K."/>
            <person name="Clamp M."/>
            <person name="Gnerre S."/>
            <person name="Alfoldi J."/>
            <person name="Beal K."/>
            <person name="Chang J."/>
            <person name="Clawson H."/>
            <person name="Cuff J."/>
            <person name="Di Palma F."/>
            <person name="Fitzgerald S."/>
            <person name="Flicek P."/>
            <person name="Guttman M."/>
            <person name="Hubisz M.J."/>
            <person name="Jaffe D.B."/>
            <person name="Jungreis I."/>
            <person name="Kent W.J."/>
            <person name="Kostka D."/>
            <person name="Lara M."/>
            <person name="Martins A.L."/>
            <person name="Massingham T."/>
            <person name="Moltke I."/>
            <person name="Raney B.J."/>
            <person name="Rasmussen M.D."/>
            <person name="Robinson J."/>
            <person name="Stark A."/>
            <person name="Vilella A.J."/>
            <person name="Wen J."/>
            <person name="Xie X."/>
            <person name="Zody M.C."/>
            <person name="Baldwin J."/>
            <person name="Bloom T."/>
            <person name="Chin C.W."/>
            <person name="Heiman D."/>
            <person name="Nicol R."/>
            <person name="Nusbaum C."/>
            <person name="Young S."/>
            <person name="Wilkinson J."/>
            <person name="Worley K.C."/>
            <person name="Kovar C.L."/>
            <person name="Muzny D.M."/>
            <person name="Gibbs R.A."/>
            <person name="Cree A."/>
            <person name="Dihn H.H."/>
            <person name="Fowler G."/>
            <person name="Jhangiani S."/>
            <person name="Joshi V."/>
            <person name="Lee S."/>
            <person name="Lewis L.R."/>
            <person name="Nazareth L.V."/>
            <person name="Okwuonu G."/>
            <person name="Santibanez J."/>
            <person name="Warren W.C."/>
            <person name="Mardis E.R."/>
            <person name="Weinstock G.M."/>
            <person name="Wilson R.K."/>
            <person name="Delehaunty K."/>
            <person name="Dooling D."/>
            <person name="Fronik C."/>
            <person name="Fulton L."/>
            <person name="Fulton B."/>
            <person name="Graves T."/>
            <person name="Minx P."/>
            <person name="Sodergren E."/>
            <person name="Birney E."/>
            <person name="Margulies E.H."/>
            <person name="Herrero J."/>
            <person name="Green E.D."/>
            <person name="Haussler D."/>
            <person name="Siepel A."/>
            <person name="Goldman N."/>
            <person name="Pollard K.S."/>
            <person name="Pedersen J.S."/>
            <person name="Lander E.S."/>
            <person name="Kellis M."/>
        </authorList>
    </citation>
    <scope>NUCLEOTIDE SEQUENCE [LARGE SCALE GENOMIC DNA]</scope>
    <source>
        <strain evidence="25">2N</strain>
    </source>
</reference>
<dbReference type="PANTHER" id="PTHR48423">
    <property type="entry name" value="INTERLEUKIN-27 RECEPTOR SUBUNIT ALPHA"/>
    <property type="match status" value="1"/>
</dbReference>
<evidence type="ECO:0000256" key="16">
    <source>
        <dbReference type="ARBA" id="ARBA00064019"/>
    </source>
</evidence>
<organism evidence="24 25">
    <name type="scientific">Cavia porcellus</name>
    <name type="common">Guinea pig</name>
    <dbReference type="NCBI Taxonomy" id="10141"/>
    <lineage>
        <taxon>Eukaryota</taxon>
        <taxon>Metazoa</taxon>
        <taxon>Chordata</taxon>
        <taxon>Craniata</taxon>
        <taxon>Vertebrata</taxon>
        <taxon>Euteleostomi</taxon>
        <taxon>Mammalia</taxon>
        <taxon>Eutheria</taxon>
        <taxon>Euarchontoglires</taxon>
        <taxon>Glires</taxon>
        <taxon>Rodentia</taxon>
        <taxon>Hystricomorpha</taxon>
        <taxon>Caviidae</taxon>
        <taxon>Cavia</taxon>
    </lineage>
</organism>
<feature type="domain" description="Fibronectin type-III" evidence="23">
    <location>
        <begin position="432"/>
        <end position="525"/>
    </location>
</feature>
<evidence type="ECO:0000256" key="22">
    <source>
        <dbReference type="SAM" id="Phobius"/>
    </source>
</evidence>
<dbReference type="GO" id="GO:0019955">
    <property type="term" value="F:cytokine binding"/>
    <property type="evidence" value="ECO:0007669"/>
    <property type="project" value="Ensembl"/>
</dbReference>
<dbReference type="FunFam" id="2.60.40.10:FF:000414">
    <property type="entry name" value="Interleukin-6 receptor subunit beta"/>
    <property type="match status" value="1"/>
</dbReference>
<evidence type="ECO:0000256" key="3">
    <source>
        <dbReference type="ARBA" id="ARBA00022475"/>
    </source>
</evidence>
<feature type="region of interest" description="Disordered" evidence="21">
    <location>
        <begin position="690"/>
        <end position="718"/>
    </location>
</feature>
<evidence type="ECO:0000256" key="18">
    <source>
        <dbReference type="ARBA" id="ARBA00078177"/>
    </source>
</evidence>
<dbReference type="VEuPathDB" id="HostDB:ENSCPOG00000006477"/>
<dbReference type="STRING" id="10141.ENSCPOP00000019361"/>
<sequence>MLQKSSFSQELRLIAPALFPVLHVNSETMWILALWIFPLLCKLGLTALPTKPENISCVLYNSMTLTCTWNPEKETSCTEYTVNVSCRKKSYSCKSSSSTGASCSFLHQMITPPDTCSIGVTAQNVDGIIKSDVTRWRLSEIMKSIPPEILSVKPILGVKKMLEIKWKPNSSSKYILRFKTINCTHWMEVNFTAGNIYNLTGLKASTEYGIALRCRDKLSRIWSDWSQEKTGMTEDEVPHILDLWRILKPVDVNGSRPVRLLWKKAKGAPVLEKTLGYNIQYSPENNTNVTEMRTTNQTLELHLGSETYTVSVTSYNSLGNSIAATLRIPGVHEKSFQCIKAVKACLVQDQLVVEWPRSCQDVDTWVVEWFPDLDSELSAFSWESVSQVKNWTIHRDKLTPFLCYNISVYPVLQDRVGEPYSIQAYAKEGIPSKGPLAKVENIGVKTATITWEEIPKEKRNGFISNYTIFYQAEGGKEFSKTVDSSILHYDLESLTRKTSYTVRVMASTRAGGTSGPRINFKTLSISLFEIIPTTCLIGGGFLMLIVLTVVFDFKRQNSKLAPLCCPDVPNPAESSIATWLGTNFKDKVNLKKFDNSVSTEDKTLKPCPSDLIDKLVVNFGSVLEEAFTEEAGKSQENILGAEKNEYVTSPYRSDYSSGKSFEGPLNLTEIPSRKSHHQYWEMAKDICSEAKEELPSPGQSSGPDHLCGDRAPNPYLKNSVTTREFLKLEEVPDHTKREV</sequence>
<feature type="domain" description="Fibronectin type-III" evidence="23">
    <location>
        <begin position="146"/>
        <end position="236"/>
    </location>
</feature>
<dbReference type="GO" id="GO:0002067">
    <property type="term" value="P:glandular epithelial cell differentiation"/>
    <property type="evidence" value="ECO:0007669"/>
    <property type="project" value="Ensembl"/>
</dbReference>
<evidence type="ECO:0000256" key="12">
    <source>
        <dbReference type="ARBA" id="ARBA00023180"/>
    </source>
</evidence>
<dbReference type="EMBL" id="AAKN02031465">
    <property type="status" value="NOT_ANNOTATED_CDS"/>
    <property type="molecule type" value="Genomic_DNA"/>
</dbReference>
<evidence type="ECO:0000256" key="5">
    <source>
        <dbReference type="ARBA" id="ARBA00022729"/>
    </source>
</evidence>
<dbReference type="Proteomes" id="UP000005447">
    <property type="component" value="Unassembled WGS sequence"/>
</dbReference>
<evidence type="ECO:0000256" key="7">
    <source>
        <dbReference type="ARBA" id="ARBA00022859"/>
    </source>
</evidence>
<dbReference type="GO" id="GO:0009897">
    <property type="term" value="C:external side of plasma membrane"/>
    <property type="evidence" value="ECO:0007669"/>
    <property type="project" value="Ensembl"/>
</dbReference>
<evidence type="ECO:0000256" key="17">
    <source>
        <dbReference type="ARBA" id="ARBA00070022"/>
    </source>
</evidence>
<dbReference type="EMBL" id="AAKN02031466">
    <property type="status" value="NOT_ANNOTATED_CDS"/>
    <property type="molecule type" value="Genomic_DNA"/>
</dbReference>
<evidence type="ECO:0000256" key="6">
    <source>
        <dbReference type="ARBA" id="ARBA00022737"/>
    </source>
</evidence>
<dbReference type="GeneID" id="100724300"/>
<evidence type="ECO:0000313" key="25">
    <source>
        <dbReference type="Proteomes" id="UP000005447"/>
    </source>
</evidence>
<dbReference type="GO" id="GO:0042734">
    <property type="term" value="C:presynaptic membrane"/>
    <property type="evidence" value="ECO:0007669"/>
    <property type="project" value="UniProtKB-SubCell"/>
</dbReference>
<dbReference type="GO" id="GO:0007259">
    <property type="term" value="P:cell surface receptor signaling pathway via JAK-STAT"/>
    <property type="evidence" value="ECO:0007669"/>
    <property type="project" value="Ensembl"/>
</dbReference>
<dbReference type="InterPro" id="IPR052672">
    <property type="entry name" value="Type1_Cytokine_Rcpt_Type2"/>
</dbReference>
<dbReference type="Bgee" id="ENSCPOG00000006477">
    <property type="expression patterns" value="Expressed in adrenal gland and 5 other cell types or tissues"/>
</dbReference>
<dbReference type="SUPFAM" id="SSF49265">
    <property type="entry name" value="Fibronectin type III"/>
    <property type="match status" value="3"/>
</dbReference>
<dbReference type="EMBL" id="AAKN02031464">
    <property type="status" value="NOT_ANNOTATED_CDS"/>
    <property type="molecule type" value="Genomic_DNA"/>
</dbReference>
<comment type="function">
    <text evidence="15">Associates with OSMR to form the interleukin-31 receptor which activates STAT3 and to a lower extent STAT1 and STAT5. May function in skin immunity. Mediates IL31-induced itch, probably in a manner dependent on cation channels TRPA1 and TRPV1. Positively regulates numbers and cycling status of immature subsets of myeloid progenitor cells in bone marrow in vivo and enhances myeloid progenitor cell survival in vitro.</text>
</comment>
<comment type="subunit">
    <text evidence="16">Heterodimer with OSMR. Interacts with JAK1 and STAT3.</text>
</comment>
<dbReference type="AlphaFoldDB" id="H0W8Q4"/>
<dbReference type="EMBL" id="AAKN02031467">
    <property type="status" value="NOT_ANNOTATED_CDS"/>
    <property type="molecule type" value="Genomic_DNA"/>
</dbReference>
<dbReference type="FunFam" id="2.60.40.10:FF:000908">
    <property type="entry name" value="Interleukin 31 receptor A"/>
    <property type="match status" value="1"/>
</dbReference>
<dbReference type="KEGG" id="cpoc:100724300"/>
<keyword evidence="10 22" id="KW-0472">Membrane</keyword>
<dbReference type="Ensembl" id="ENSCPOT00000027641.2">
    <property type="protein sequence ID" value="ENSCPOP00000019361.2"/>
    <property type="gene ID" value="ENSCPOG00000006477.4"/>
</dbReference>
<comment type="similarity">
    <text evidence="2">Belongs to the type I cytokine receptor family. Type 2 subfamily.</text>
</comment>
<keyword evidence="6" id="KW-0677">Repeat</keyword>
<dbReference type="FunFam" id="2.60.40.10:FF:000465">
    <property type="entry name" value="Granulocyte colony-stimulating factor receptor"/>
    <property type="match status" value="1"/>
</dbReference>
<evidence type="ECO:0000256" key="20">
    <source>
        <dbReference type="ARBA" id="ARBA00082494"/>
    </source>
</evidence>
<evidence type="ECO:0000256" key="21">
    <source>
        <dbReference type="SAM" id="MobiDB-lite"/>
    </source>
</evidence>
<keyword evidence="8 22" id="KW-1133">Transmembrane helix</keyword>
<dbReference type="GO" id="GO:0030224">
    <property type="term" value="P:monocyte differentiation"/>
    <property type="evidence" value="ECO:0007669"/>
    <property type="project" value="Ensembl"/>
</dbReference>
<dbReference type="eggNOG" id="ENOG502QVZY">
    <property type="taxonomic scope" value="Eukaryota"/>
</dbReference>
<dbReference type="FunCoup" id="H0W8Q4">
    <property type="interactions" value="347"/>
</dbReference>
<evidence type="ECO:0000256" key="4">
    <source>
        <dbReference type="ARBA" id="ARBA00022692"/>
    </source>
</evidence>
<dbReference type="FunFam" id="2.60.40.10:FF:000913">
    <property type="entry name" value="Interleukin 31 receptor A"/>
    <property type="match status" value="1"/>
</dbReference>
<evidence type="ECO:0000256" key="13">
    <source>
        <dbReference type="ARBA" id="ARBA00023273"/>
    </source>
</evidence>
<evidence type="ECO:0000256" key="2">
    <source>
        <dbReference type="ARBA" id="ARBA00008921"/>
    </source>
</evidence>
<dbReference type="CDD" id="cd00063">
    <property type="entry name" value="FN3"/>
    <property type="match status" value="2"/>
</dbReference>
<keyword evidence="9" id="KW-0770">Synapse</keyword>
<evidence type="ECO:0000256" key="15">
    <source>
        <dbReference type="ARBA" id="ARBA00056762"/>
    </source>
</evidence>
<dbReference type="PANTHER" id="PTHR48423:SF1">
    <property type="entry name" value="INTERLEUKIN-27 RECEPTOR SUBUNIT ALPHA"/>
    <property type="match status" value="1"/>
</dbReference>
<evidence type="ECO:0000256" key="19">
    <source>
        <dbReference type="ARBA" id="ARBA00079690"/>
    </source>
</evidence>
<reference evidence="24" key="3">
    <citation type="submission" date="2025-09" db="UniProtKB">
        <authorList>
            <consortium name="Ensembl"/>
        </authorList>
    </citation>
    <scope>IDENTIFICATION</scope>
    <source>
        <strain evidence="24">2N</strain>
    </source>
</reference>
<keyword evidence="4 22" id="KW-0812">Transmembrane</keyword>
<dbReference type="Pfam" id="PF00041">
    <property type="entry name" value="fn3"/>
    <property type="match status" value="1"/>
</dbReference>
<dbReference type="FunFam" id="2.60.40.10:FF:000732">
    <property type="entry name" value="Interleukin 31 receptor A"/>
    <property type="match status" value="1"/>
</dbReference>
<dbReference type="GO" id="GO:0002438">
    <property type="term" value="P:acute inflammatory response to antigenic stimulus"/>
    <property type="evidence" value="ECO:0007669"/>
    <property type="project" value="Ensembl"/>
</dbReference>
<keyword evidence="11" id="KW-0675">Receptor</keyword>
<keyword evidence="12" id="KW-0325">Glycoprotein</keyword>
<evidence type="ECO:0000256" key="9">
    <source>
        <dbReference type="ARBA" id="ARBA00023018"/>
    </source>
</evidence>
<dbReference type="Gene3D" id="2.60.40.10">
    <property type="entry name" value="Immunoglobulins"/>
    <property type="match status" value="5"/>
</dbReference>
<evidence type="ECO:0000256" key="10">
    <source>
        <dbReference type="ARBA" id="ARBA00023136"/>
    </source>
</evidence>
<dbReference type="GeneTree" id="ENSGT00940000155603"/>
<dbReference type="InterPro" id="IPR003961">
    <property type="entry name" value="FN3_dom"/>
</dbReference>
<dbReference type="RefSeq" id="XP_013008351.1">
    <property type="nucleotide sequence ID" value="XM_013152897.2"/>
</dbReference>
<comment type="subcellular location">
    <subcellularLocation>
        <location evidence="1">Cell membrane</location>
        <topology evidence="1">Single-pass type I membrane protein</topology>
    </subcellularLocation>
    <subcellularLocation>
        <location evidence="14">Presynaptic cell membrane</location>
    </subcellularLocation>
</comment>
<dbReference type="CTD" id="133396"/>
<gene>
    <name evidence="24" type="primary">IL31RA</name>
</gene>
<dbReference type="OMA" id="NSTHWME"/>
<name>H0W8Q4_CAVPO</name>
<feature type="domain" description="Fibronectin type-III" evidence="23">
    <location>
        <begin position="51"/>
        <end position="144"/>
    </location>
</feature>
<dbReference type="GO" id="GO:0098542">
    <property type="term" value="P:defense response to other organism"/>
    <property type="evidence" value="ECO:0007669"/>
    <property type="project" value="Ensembl"/>
</dbReference>
<evidence type="ECO:0000313" key="24">
    <source>
        <dbReference type="Ensembl" id="ENSCPOP00000019361.2"/>
    </source>
</evidence>
<evidence type="ECO:0000256" key="8">
    <source>
        <dbReference type="ARBA" id="ARBA00022989"/>
    </source>
</evidence>
<dbReference type="GO" id="GO:0008284">
    <property type="term" value="P:positive regulation of cell population proliferation"/>
    <property type="evidence" value="ECO:0007669"/>
    <property type="project" value="Ensembl"/>
</dbReference>
<dbReference type="InParanoid" id="H0W8Q4"/>